<dbReference type="InterPro" id="IPR023213">
    <property type="entry name" value="CAT-like_dom_sf"/>
</dbReference>
<keyword evidence="2" id="KW-1185">Reference proteome</keyword>
<dbReference type="AlphaFoldDB" id="E9EIK7"/>
<dbReference type="HOGENOM" id="CLU_1835616_0_0_1"/>
<dbReference type="Proteomes" id="UP000002499">
    <property type="component" value="Unassembled WGS sequence"/>
</dbReference>
<dbReference type="InParanoid" id="E9EIK7"/>
<dbReference type="OMA" id="ITICPVE"/>
<proteinExistence type="predicted"/>
<dbReference type="EMBL" id="GL698644">
    <property type="protein sequence ID" value="EFY84243.1"/>
    <property type="molecule type" value="Genomic_DNA"/>
</dbReference>
<gene>
    <name evidence="1" type="ORF">MAC_09705</name>
</gene>
<sequence length="140" mass="15117">MGQVVSLSLSNLAQMLRRELNAANTPWAIRSYATFLSREPDNSRLSYAGTRNFDTDLGMTVFTSSQSTRGDDGEAMPADFGPLLGRLKYSRRPNCSPLTGGITICPVEDGAIPIVVCLPQADIDGLQKDSEWTRCASSVG</sequence>
<keyword evidence="1" id="KW-0808">Transferase</keyword>
<protein>
    <submittedName>
        <fullName evidence="1">Trichothecene biosynthesis acetyltransferase, putative</fullName>
    </submittedName>
</protein>
<dbReference type="OrthoDB" id="1862401at2759"/>
<reference evidence="1 2" key="1">
    <citation type="journal article" date="2011" name="PLoS Genet.">
        <title>Genome sequencing and comparative transcriptomics of the model entomopathogenic fungi Metarhizium anisopliae and M. acridum.</title>
        <authorList>
            <person name="Gao Q."/>
            <person name="Jin K."/>
            <person name="Ying S.H."/>
            <person name="Zhang Y."/>
            <person name="Xiao G."/>
            <person name="Shang Y."/>
            <person name="Duan Z."/>
            <person name="Hu X."/>
            <person name="Xie X.Q."/>
            <person name="Zhou G."/>
            <person name="Peng G."/>
            <person name="Luo Z."/>
            <person name="Huang W."/>
            <person name="Wang B."/>
            <person name="Fang W."/>
            <person name="Wang S."/>
            <person name="Zhong Y."/>
            <person name="Ma L.J."/>
            <person name="St Leger R.J."/>
            <person name="Zhao G.P."/>
            <person name="Pei Y."/>
            <person name="Feng M.G."/>
            <person name="Xia Y."/>
            <person name="Wang C."/>
        </authorList>
    </citation>
    <scope>NUCLEOTIDE SEQUENCE [LARGE SCALE GENOMIC DNA]</scope>
    <source>
        <strain evidence="1 2">CQMa 102</strain>
    </source>
</reference>
<dbReference type="GO" id="GO:0016740">
    <property type="term" value="F:transferase activity"/>
    <property type="evidence" value="ECO:0007669"/>
    <property type="project" value="UniProtKB-KW"/>
</dbReference>
<dbReference type="Gene3D" id="3.30.559.10">
    <property type="entry name" value="Chloramphenicol acetyltransferase-like domain"/>
    <property type="match status" value="1"/>
</dbReference>
<organism evidence="2">
    <name type="scientific">Metarhizium acridum (strain CQMa 102)</name>
    <dbReference type="NCBI Taxonomy" id="655827"/>
    <lineage>
        <taxon>Eukaryota</taxon>
        <taxon>Fungi</taxon>
        <taxon>Dikarya</taxon>
        <taxon>Ascomycota</taxon>
        <taxon>Pezizomycotina</taxon>
        <taxon>Sordariomycetes</taxon>
        <taxon>Hypocreomycetidae</taxon>
        <taxon>Hypocreales</taxon>
        <taxon>Clavicipitaceae</taxon>
        <taxon>Metarhizium</taxon>
    </lineage>
</organism>
<evidence type="ECO:0000313" key="2">
    <source>
        <dbReference type="Proteomes" id="UP000002499"/>
    </source>
</evidence>
<accession>E9EIK7</accession>
<name>E9EIK7_METAQ</name>
<evidence type="ECO:0000313" key="1">
    <source>
        <dbReference type="EMBL" id="EFY84243.1"/>
    </source>
</evidence>